<dbReference type="Pfam" id="PF19760">
    <property type="entry name" value="DUF6247"/>
    <property type="match status" value="1"/>
</dbReference>
<dbReference type="RefSeq" id="WP_344829220.1">
    <property type="nucleotide sequence ID" value="NZ_BAAAUV010000007.1"/>
</dbReference>
<dbReference type="Proteomes" id="UP001501237">
    <property type="component" value="Unassembled WGS sequence"/>
</dbReference>
<proteinExistence type="predicted"/>
<evidence type="ECO:0000313" key="1">
    <source>
        <dbReference type="EMBL" id="GAA3214174.1"/>
    </source>
</evidence>
<evidence type="ECO:0008006" key="3">
    <source>
        <dbReference type="Google" id="ProtNLM"/>
    </source>
</evidence>
<sequence length="107" mass="11947">MTAAAPEPTAPVPPAKDLKSIRTALLPEDLSDFDSGLRRAMNTAADHLDLAPVHEFIEAWWRIAVSSMDPERHRAARRDGEALLRGEPVRTVDATELIRRRLADLNR</sequence>
<gene>
    <name evidence="1" type="ORF">GCM10010468_34790</name>
</gene>
<name>A0ABP6QDF5_9ACTN</name>
<keyword evidence="2" id="KW-1185">Reference proteome</keyword>
<comment type="caution">
    <text evidence="1">The sequence shown here is derived from an EMBL/GenBank/DDBJ whole genome shotgun (WGS) entry which is preliminary data.</text>
</comment>
<accession>A0ABP6QDF5</accession>
<dbReference type="EMBL" id="BAAAUV010000007">
    <property type="protein sequence ID" value="GAA3214174.1"/>
    <property type="molecule type" value="Genomic_DNA"/>
</dbReference>
<evidence type="ECO:0000313" key="2">
    <source>
        <dbReference type="Proteomes" id="UP001501237"/>
    </source>
</evidence>
<dbReference type="InterPro" id="IPR046214">
    <property type="entry name" value="DUF6247"/>
</dbReference>
<organism evidence="1 2">
    <name type="scientific">Actinocorallia longicatena</name>
    <dbReference type="NCBI Taxonomy" id="111803"/>
    <lineage>
        <taxon>Bacteria</taxon>
        <taxon>Bacillati</taxon>
        <taxon>Actinomycetota</taxon>
        <taxon>Actinomycetes</taxon>
        <taxon>Streptosporangiales</taxon>
        <taxon>Thermomonosporaceae</taxon>
        <taxon>Actinocorallia</taxon>
    </lineage>
</organism>
<protein>
    <recommendedName>
        <fullName evidence="3">Addiction module component</fullName>
    </recommendedName>
</protein>
<reference evidence="2" key="1">
    <citation type="journal article" date="2019" name="Int. J. Syst. Evol. Microbiol.">
        <title>The Global Catalogue of Microorganisms (GCM) 10K type strain sequencing project: providing services to taxonomists for standard genome sequencing and annotation.</title>
        <authorList>
            <consortium name="The Broad Institute Genomics Platform"/>
            <consortium name="The Broad Institute Genome Sequencing Center for Infectious Disease"/>
            <person name="Wu L."/>
            <person name="Ma J."/>
        </authorList>
    </citation>
    <scope>NUCLEOTIDE SEQUENCE [LARGE SCALE GENOMIC DNA]</scope>
    <source>
        <strain evidence="2">JCM 9377</strain>
    </source>
</reference>